<organism evidence="2 3">
    <name type="scientific">Aromia moschata</name>
    <dbReference type="NCBI Taxonomy" id="1265417"/>
    <lineage>
        <taxon>Eukaryota</taxon>
        <taxon>Metazoa</taxon>
        <taxon>Ecdysozoa</taxon>
        <taxon>Arthropoda</taxon>
        <taxon>Hexapoda</taxon>
        <taxon>Insecta</taxon>
        <taxon>Pterygota</taxon>
        <taxon>Neoptera</taxon>
        <taxon>Endopterygota</taxon>
        <taxon>Coleoptera</taxon>
        <taxon>Polyphaga</taxon>
        <taxon>Cucujiformia</taxon>
        <taxon>Chrysomeloidea</taxon>
        <taxon>Cerambycidae</taxon>
        <taxon>Cerambycinae</taxon>
        <taxon>Callichromatini</taxon>
        <taxon>Aromia</taxon>
    </lineage>
</organism>
<accession>A0AAV8ZFS7</accession>
<name>A0AAV8ZFS7_9CUCU</name>
<feature type="compositionally biased region" description="Polar residues" evidence="1">
    <location>
        <begin position="162"/>
        <end position="177"/>
    </location>
</feature>
<feature type="compositionally biased region" description="Basic and acidic residues" evidence="1">
    <location>
        <begin position="593"/>
        <end position="607"/>
    </location>
</feature>
<feature type="region of interest" description="Disordered" evidence="1">
    <location>
        <begin position="574"/>
        <end position="655"/>
    </location>
</feature>
<feature type="compositionally biased region" description="Polar residues" evidence="1">
    <location>
        <begin position="672"/>
        <end position="682"/>
    </location>
</feature>
<feature type="compositionally biased region" description="Low complexity" evidence="1">
    <location>
        <begin position="689"/>
        <end position="700"/>
    </location>
</feature>
<comment type="caution">
    <text evidence="2">The sequence shown here is derived from an EMBL/GenBank/DDBJ whole genome shotgun (WGS) entry which is preliminary data.</text>
</comment>
<feature type="region of interest" description="Disordered" evidence="1">
    <location>
        <begin position="25"/>
        <end position="61"/>
    </location>
</feature>
<evidence type="ECO:0000313" key="3">
    <source>
        <dbReference type="Proteomes" id="UP001162162"/>
    </source>
</evidence>
<feature type="region of interest" description="Disordered" evidence="1">
    <location>
        <begin position="135"/>
        <end position="437"/>
    </location>
</feature>
<evidence type="ECO:0000313" key="2">
    <source>
        <dbReference type="EMBL" id="KAJ8962393.1"/>
    </source>
</evidence>
<feature type="compositionally biased region" description="Polar residues" evidence="1">
    <location>
        <begin position="260"/>
        <end position="282"/>
    </location>
</feature>
<feature type="compositionally biased region" description="Low complexity" evidence="1">
    <location>
        <begin position="617"/>
        <end position="628"/>
    </location>
</feature>
<feature type="compositionally biased region" description="Polar residues" evidence="1">
    <location>
        <begin position="135"/>
        <end position="146"/>
    </location>
</feature>
<feature type="compositionally biased region" description="Low complexity" evidence="1">
    <location>
        <begin position="248"/>
        <end position="259"/>
    </location>
</feature>
<reference evidence="2" key="1">
    <citation type="journal article" date="2023" name="Insect Mol. Biol.">
        <title>Genome sequencing provides insights into the evolution of gene families encoding plant cell wall-degrading enzymes in longhorned beetles.</title>
        <authorList>
            <person name="Shin N.R."/>
            <person name="Okamura Y."/>
            <person name="Kirsch R."/>
            <person name="Pauchet Y."/>
        </authorList>
    </citation>
    <scope>NUCLEOTIDE SEQUENCE</scope>
    <source>
        <strain evidence="2">AMC_N1</strain>
    </source>
</reference>
<sequence>MFTERSIASLTESIKMNSALKPVLTTSSQNPSVTNQLNKPMHSQGTPASYGQPSGHMAQNPYPNMNVAHNHPNAQPNHFSLTVPGASPHYIGGNIGAIPPSNHPVANINQTSAGQMYNPPQKCCILGRISAKSRTSTKLSQTLPATSQSQQNSSQNSSNSSTPTSEVSIEKPQSNGTPEVKSPPKMENQGNHLTSTREKPPTPVPSQVPQVSQIGEKPVEKPRPAPSVQDQKPPTEPSKVPEEPKTSPPVISTSVTSDSNICSAVASSTSAQTETVSSSAKQPESAEISKSPAEKENKLAPTPTITADAKGVPSKEKTPVPQENIESGACETHKDAKSKELSEKERSSVSESAVAEAPQVSSVPISNKPKEQSPSKKETSPLKLATTPRSPTRKSKTPKPEETPKTPKAEPKTVPLKSPSTGKAKRQRTRTQPYQSPLPEIEIITKISSSTPRKMNFLAVRNAEGGFYLCQAVQNIYKSSSKIKIRWLSQDKNDKSGEIYTPDFYDTTDFDCILTSLDLNRVDKGRYRLTSAEKERTDSILKRCLAVEKGEIATPPLSEEHPDGLDLSLYKDEQQLKKRRGTKRKGRPSSKSPKKEAPAKKAPENPKRNQPQRWQKKPAVVAKKAPPAETKKVVANTTRAARGKRKDAKTSPVVDQKKAKVLAKIGRKTAIPASTSRPQVSAKNKKGSKPTPTSSKTTTKSSLMTASKYKVCFALVLFLFYIEYSFLYVHLKALQVDDVKS</sequence>
<evidence type="ECO:0000256" key="1">
    <source>
        <dbReference type="SAM" id="MobiDB-lite"/>
    </source>
</evidence>
<dbReference type="EMBL" id="JAPWTK010000003">
    <property type="protein sequence ID" value="KAJ8962393.1"/>
    <property type="molecule type" value="Genomic_DNA"/>
</dbReference>
<keyword evidence="3" id="KW-1185">Reference proteome</keyword>
<dbReference type="Proteomes" id="UP001162162">
    <property type="component" value="Unassembled WGS sequence"/>
</dbReference>
<protein>
    <submittedName>
        <fullName evidence="2">Uncharacterized protein</fullName>
    </submittedName>
</protein>
<feature type="compositionally biased region" description="Low complexity" evidence="1">
    <location>
        <begin position="147"/>
        <end position="161"/>
    </location>
</feature>
<feature type="compositionally biased region" description="Polar residues" evidence="1">
    <location>
        <begin position="25"/>
        <end position="52"/>
    </location>
</feature>
<feature type="compositionally biased region" description="Low complexity" evidence="1">
    <location>
        <begin position="349"/>
        <end position="363"/>
    </location>
</feature>
<feature type="region of interest" description="Disordered" evidence="1">
    <location>
        <begin position="669"/>
        <end position="700"/>
    </location>
</feature>
<feature type="compositionally biased region" description="Basic residues" evidence="1">
    <location>
        <begin position="577"/>
        <end position="588"/>
    </location>
</feature>
<feature type="compositionally biased region" description="Basic and acidic residues" evidence="1">
    <location>
        <begin position="398"/>
        <end position="411"/>
    </location>
</feature>
<gene>
    <name evidence="2" type="ORF">NQ318_018377</name>
</gene>
<dbReference type="AlphaFoldDB" id="A0AAV8ZFS7"/>
<feature type="compositionally biased region" description="Basic and acidic residues" evidence="1">
    <location>
        <begin position="368"/>
        <end position="380"/>
    </location>
</feature>
<proteinExistence type="predicted"/>
<feature type="compositionally biased region" description="Basic and acidic residues" evidence="1">
    <location>
        <begin position="331"/>
        <end position="348"/>
    </location>
</feature>